<dbReference type="InterPro" id="IPR001268">
    <property type="entry name" value="NADH_UbQ_OxRdtase_30kDa_su"/>
</dbReference>
<keyword evidence="2 3" id="KW-0813">Transport</keyword>
<keyword evidence="3" id="KW-0520">NAD</keyword>
<keyword evidence="3" id="KW-0874">Quinone</keyword>
<dbReference type="EMBL" id="CP159218">
    <property type="protein sequence ID" value="XCG64836.1"/>
    <property type="molecule type" value="Genomic_DNA"/>
</dbReference>
<keyword evidence="3" id="KW-1278">Translocase</keyword>
<feature type="region of interest" description="Disordered" evidence="4">
    <location>
        <begin position="1"/>
        <end position="57"/>
    </location>
</feature>
<comment type="catalytic activity">
    <reaction evidence="3">
        <text>a quinone + NADH + 5 H(+)(in) = a quinol + NAD(+) + 4 H(+)(out)</text>
        <dbReference type="Rhea" id="RHEA:57888"/>
        <dbReference type="ChEBI" id="CHEBI:15378"/>
        <dbReference type="ChEBI" id="CHEBI:24646"/>
        <dbReference type="ChEBI" id="CHEBI:57540"/>
        <dbReference type="ChEBI" id="CHEBI:57945"/>
        <dbReference type="ChEBI" id="CHEBI:132124"/>
    </reaction>
</comment>
<keyword evidence="3" id="KW-0472">Membrane</keyword>
<comment type="subcellular location">
    <subcellularLocation>
        <location evidence="3">Cell membrane</location>
        <topology evidence="3">Peripheral membrane protein</topology>
        <orientation evidence="3">Cytoplasmic side</orientation>
    </subcellularLocation>
</comment>
<name>A0AAU8DU74_9ACTN</name>
<organism evidence="6">
    <name type="scientific">Nakamurella sp. A5-74</name>
    <dbReference type="NCBI Taxonomy" id="3158264"/>
    <lineage>
        <taxon>Bacteria</taxon>
        <taxon>Bacillati</taxon>
        <taxon>Actinomycetota</taxon>
        <taxon>Actinomycetes</taxon>
        <taxon>Nakamurellales</taxon>
        <taxon>Nakamurellaceae</taxon>
        <taxon>Nakamurella</taxon>
    </lineage>
</organism>
<comment type="similarity">
    <text evidence="1 3">Belongs to the complex I 30 kDa subunit family.</text>
</comment>
<dbReference type="AlphaFoldDB" id="A0AAU8DU74"/>
<evidence type="ECO:0000313" key="6">
    <source>
        <dbReference type="EMBL" id="XCG64836.1"/>
    </source>
</evidence>
<gene>
    <name evidence="3" type="primary">nuoC</name>
    <name evidence="6" type="ORF">ABLG96_05830</name>
</gene>
<evidence type="ECO:0000256" key="2">
    <source>
        <dbReference type="ARBA" id="ARBA00022448"/>
    </source>
</evidence>
<evidence type="ECO:0000259" key="5">
    <source>
        <dbReference type="Pfam" id="PF00329"/>
    </source>
</evidence>
<sequence length="287" mass="31152">MTGPTEGKPGEKPTQRPAGQQTTPADIPEKDSSVDSPAALHTGSPTDAAPAGSPAIVTNAPAATPLVTGVQRHGMFGAHGPGDTSGYGLLVRAELGPKPTERPYGSWFDEVADALELALQQRGIPLTAIEQVTVAHGEITFYLHREHLQGILWAVRDEPALRFEMLASLSGADYGTRAGATVPRQLHVVYEMLSMTYRRRIRLEVAVDIDDPYVPSAVPVYPTADWHEREAYDMFGVIFSGHPALTRILMPDDWDGHPQRKSYPLGGIAVEYKGAEVPPPDERRVYS</sequence>
<proteinExistence type="inferred from homology"/>
<dbReference type="NCBIfam" id="TIGR01961">
    <property type="entry name" value="NuoC_fam"/>
    <property type="match status" value="1"/>
</dbReference>
<keyword evidence="3" id="KW-1003">Cell membrane</keyword>
<dbReference type="InterPro" id="IPR037232">
    <property type="entry name" value="NADH_quin_OxRdtase_su_C/D-like"/>
</dbReference>
<keyword evidence="6" id="KW-0560">Oxidoreductase</keyword>
<dbReference type="SUPFAM" id="SSF143243">
    <property type="entry name" value="Nqo5-like"/>
    <property type="match status" value="1"/>
</dbReference>
<dbReference type="GO" id="GO:0048038">
    <property type="term" value="F:quinone binding"/>
    <property type="evidence" value="ECO:0007669"/>
    <property type="project" value="UniProtKB-KW"/>
</dbReference>
<evidence type="ECO:0000256" key="1">
    <source>
        <dbReference type="ARBA" id="ARBA00007569"/>
    </source>
</evidence>
<reference evidence="6" key="1">
    <citation type="submission" date="2024-05" db="EMBL/GenBank/DDBJ databases">
        <authorList>
            <person name="Cai S.Y."/>
            <person name="Jin L.M."/>
            <person name="Li H.R."/>
        </authorList>
    </citation>
    <scope>NUCLEOTIDE SEQUENCE</scope>
    <source>
        <strain evidence="6">A5-74</strain>
    </source>
</reference>
<evidence type="ECO:0000256" key="4">
    <source>
        <dbReference type="SAM" id="MobiDB-lite"/>
    </source>
</evidence>
<dbReference type="Gene3D" id="3.30.460.80">
    <property type="entry name" value="NADH:ubiquinone oxidoreductase, 30kDa subunit"/>
    <property type="match status" value="1"/>
</dbReference>
<dbReference type="PANTHER" id="PTHR10884">
    <property type="entry name" value="NADH DEHYDROGENASE UBIQUINONE IRON-SULFUR PROTEIN 3"/>
    <property type="match status" value="1"/>
</dbReference>
<protein>
    <recommendedName>
        <fullName evidence="3">NADH-quinone oxidoreductase subunit C</fullName>
        <ecNumber evidence="3">7.1.1.-</ecNumber>
    </recommendedName>
    <alternativeName>
        <fullName evidence="3">NADH dehydrogenase I subunit C</fullName>
    </alternativeName>
    <alternativeName>
        <fullName evidence="3">NDH-1 subunit C</fullName>
    </alternativeName>
</protein>
<dbReference type="GO" id="GO:0050136">
    <property type="term" value="F:NADH dehydrogenase (quinone) (non-electrogenic) activity"/>
    <property type="evidence" value="ECO:0007669"/>
    <property type="project" value="UniProtKB-UniRule"/>
</dbReference>
<evidence type="ECO:0000256" key="3">
    <source>
        <dbReference type="HAMAP-Rule" id="MF_01357"/>
    </source>
</evidence>
<dbReference type="InterPro" id="IPR010218">
    <property type="entry name" value="NADH_DH_suC"/>
</dbReference>
<dbReference type="RefSeq" id="WP_353650448.1">
    <property type="nucleotide sequence ID" value="NZ_CP159218.1"/>
</dbReference>
<dbReference type="HAMAP" id="MF_01357">
    <property type="entry name" value="NDH1_NuoC"/>
    <property type="match status" value="1"/>
</dbReference>
<dbReference type="GO" id="GO:0008137">
    <property type="term" value="F:NADH dehydrogenase (ubiquinone) activity"/>
    <property type="evidence" value="ECO:0007669"/>
    <property type="project" value="InterPro"/>
</dbReference>
<accession>A0AAU8DU74</accession>
<dbReference type="EC" id="7.1.1.-" evidence="3"/>
<comment type="function">
    <text evidence="3">NDH-1 shuttles electrons from NADH, via FMN and iron-sulfur (Fe-S) centers, to quinones in the respiratory chain. The immediate electron acceptor for the enzyme in this species is believed to be a menaquinone. Couples the redox reaction to proton translocation (for every two electrons transferred, four hydrogen ions are translocated across the cytoplasmic membrane), and thus conserves the redox energy in a proton gradient.</text>
</comment>
<dbReference type="GO" id="GO:0005886">
    <property type="term" value="C:plasma membrane"/>
    <property type="evidence" value="ECO:0007669"/>
    <property type="project" value="UniProtKB-SubCell"/>
</dbReference>
<dbReference type="Pfam" id="PF00329">
    <property type="entry name" value="Complex1_30kDa"/>
    <property type="match status" value="1"/>
</dbReference>
<dbReference type="PANTHER" id="PTHR10884:SF14">
    <property type="entry name" value="NADH DEHYDROGENASE [UBIQUINONE] IRON-SULFUR PROTEIN 3, MITOCHONDRIAL"/>
    <property type="match status" value="1"/>
</dbReference>
<feature type="domain" description="NADH:ubiquinone oxidoreductase 30kDa subunit" evidence="5">
    <location>
        <begin position="142"/>
        <end position="267"/>
    </location>
</feature>
<comment type="subunit">
    <text evidence="3">NDH-1 is composed of 14 different subunits. Subunits NuoB, C, D, E, F, and G constitute the peripheral sector of the complex.</text>
</comment>
<dbReference type="NCBIfam" id="NF005856">
    <property type="entry name" value="PRK07785.1"/>
    <property type="match status" value="1"/>
</dbReference>